<dbReference type="EMBL" id="JAKUCV010007297">
    <property type="protein sequence ID" value="KAJ4823994.1"/>
    <property type="molecule type" value="Genomic_DNA"/>
</dbReference>
<name>A0A9Q0J0Q0_9ROSI</name>
<gene>
    <name evidence="1" type="ORF">Tsubulata_039252</name>
</gene>
<dbReference type="Proteomes" id="UP001141552">
    <property type="component" value="Unassembled WGS sequence"/>
</dbReference>
<accession>A0A9Q0J0Q0</accession>
<organism evidence="1 2">
    <name type="scientific">Turnera subulata</name>
    <dbReference type="NCBI Taxonomy" id="218843"/>
    <lineage>
        <taxon>Eukaryota</taxon>
        <taxon>Viridiplantae</taxon>
        <taxon>Streptophyta</taxon>
        <taxon>Embryophyta</taxon>
        <taxon>Tracheophyta</taxon>
        <taxon>Spermatophyta</taxon>
        <taxon>Magnoliopsida</taxon>
        <taxon>eudicotyledons</taxon>
        <taxon>Gunneridae</taxon>
        <taxon>Pentapetalae</taxon>
        <taxon>rosids</taxon>
        <taxon>fabids</taxon>
        <taxon>Malpighiales</taxon>
        <taxon>Passifloraceae</taxon>
        <taxon>Turnera</taxon>
    </lineage>
</organism>
<dbReference type="AlphaFoldDB" id="A0A9Q0J0Q0"/>
<evidence type="ECO:0000313" key="1">
    <source>
        <dbReference type="EMBL" id="KAJ4823994.1"/>
    </source>
</evidence>
<protein>
    <submittedName>
        <fullName evidence="1">Uncharacterized protein</fullName>
    </submittedName>
</protein>
<proteinExistence type="predicted"/>
<reference evidence="1" key="2">
    <citation type="journal article" date="2023" name="Plants (Basel)">
        <title>Annotation of the Turnera subulata (Passifloraceae) Draft Genome Reveals the S-Locus Evolved after the Divergence of Turneroideae from Passifloroideae in a Stepwise Manner.</title>
        <authorList>
            <person name="Henning P.M."/>
            <person name="Roalson E.H."/>
            <person name="Mir W."/>
            <person name="McCubbin A.G."/>
            <person name="Shore J.S."/>
        </authorList>
    </citation>
    <scope>NUCLEOTIDE SEQUENCE</scope>
    <source>
        <strain evidence="1">F60SS</strain>
    </source>
</reference>
<evidence type="ECO:0000313" key="2">
    <source>
        <dbReference type="Proteomes" id="UP001141552"/>
    </source>
</evidence>
<comment type="caution">
    <text evidence="1">The sequence shown here is derived from an EMBL/GenBank/DDBJ whole genome shotgun (WGS) entry which is preliminary data.</text>
</comment>
<sequence>MVAAVGASVPSGLGCSGSIKHGAATCAGWSTKRCCKPWRSTQRKPLITSSIPSNPSLPTKLLSLISALTSPATSLPSMLPLSGA</sequence>
<reference evidence="1" key="1">
    <citation type="submission" date="2022-02" db="EMBL/GenBank/DDBJ databases">
        <authorList>
            <person name="Henning P.M."/>
            <person name="McCubbin A.G."/>
            <person name="Shore J.S."/>
        </authorList>
    </citation>
    <scope>NUCLEOTIDE SEQUENCE</scope>
    <source>
        <strain evidence="1">F60SS</strain>
        <tissue evidence="1">Leaves</tissue>
    </source>
</reference>
<keyword evidence="2" id="KW-1185">Reference proteome</keyword>